<keyword evidence="3" id="KW-0378">Hydrolase</keyword>
<dbReference type="SMART" id="SM00228">
    <property type="entry name" value="PDZ"/>
    <property type="match status" value="1"/>
</dbReference>
<keyword evidence="1" id="KW-0472">Membrane</keyword>
<dbReference type="InterPro" id="IPR001478">
    <property type="entry name" value="PDZ"/>
</dbReference>
<dbReference type="AlphaFoldDB" id="A0A285CYZ1"/>
<keyword evidence="4" id="KW-1185">Reference proteome</keyword>
<dbReference type="OrthoDB" id="198399at2"/>
<keyword evidence="1" id="KW-0812">Transmembrane</keyword>
<dbReference type="EMBL" id="OAOP01000006">
    <property type="protein sequence ID" value="SNX72797.1"/>
    <property type="molecule type" value="Genomic_DNA"/>
</dbReference>
<evidence type="ECO:0000259" key="2">
    <source>
        <dbReference type="SMART" id="SM00228"/>
    </source>
</evidence>
<accession>A0A285CYZ1</accession>
<dbReference type="RefSeq" id="WP_097159363.1">
    <property type="nucleotide sequence ID" value="NZ_JBEPMQ010000005.1"/>
</dbReference>
<dbReference type="InterPro" id="IPR041489">
    <property type="entry name" value="PDZ_6"/>
</dbReference>
<dbReference type="SUPFAM" id="SSF50156">
    <property type="entry name" value="PDZ domain-like"/>
    <property type="match status" value="1"/>
</dbReference>
<keyword evidence="3" id="KW-0645">Protease</keyword>
<name>A0A285CYZ1_9BACI</name>
<reference evidence="3 4" key="1">
    <citation type="submission" date="2017-08" db="EMBL/GenBank/DDBJ databases">
        <authorList>
            <person name="de Groot N.N."/>
        </authorList>
    </citation>
    <scope>NUCLEOTIDE SEQUENCE [LARGE SCALE GENOMIC DNA]</scope>
    <source>
        <strain evidence="3 4">JC228</strain>
    </source>
</reference>
<dbReference type="Proteomes" id="UP000219546">
    <property type="component" value="Unassembled WGS sequence"/>
</dbReference>
<organism evidence="3 4">
    <name type="scientific">Bacillus oleivorans</name>
    <dbReference type="NCBI Taxonomy" id="1448271"/>
    <lineage>
        <taxon>Bacteria</taxon>
        <taxon>Bacillati</taxon>
        <taxon>Bacillota</taxon>
        <taxon>Bacilli</taxon>
        <taxon>Bacillales</taxon>
        <taxon>Bacillaceae</taxon>
        <taxon>Bacillus</taxon>
    </lineage>
</organism>
<gene>
    <name evidence="3" type="ORF">SAMN05877753_106208</name>
</gene>
<evidence type="ECO:0000256" key="1">
    <source>
        <dbReference type="SAM" id="Phobius"/>
    </source>
</evidence>
<dbReference type="Gene3D" id="2.30.42.10">
    <property type="match status" value="1"/>
</dbReference>
<feature type="transmembrane region" description="Helical" evidence="1">
    <location>
        <begin position="12"/>
        <end position="37"/>
    </location>
</feature>
<feature type="transmembrane region" description="Helical" evidence="1">
    <location>
        <begin position="58"/>
        <end position="78"/>
    </location>
</feature>
<dbReference type="GO" id="GO:0008233">
    <property type="term" value="F:peptidase activity"/>
    <property type="evidence" value="ECO:0007669"/>
    <property type="project" value="UniProtKB-KW"/>
</dbReference>
<dbReference type="GO" id="GO:0006508">
    <property type="term" value="P:proteolysis"/>
    <property type="evidence" value="ECO:0007669"/>
    <property type="project" value="UniProtKB-KW"/>
</dbReference>
<protein>
    <submittedName>
        <fullName evidence="3">S1-C subfamily serine protease</fullName>
    </submittedName>
</protein>
<evidence type="ECO:0000313" key="4">
    <source>
        <dbReference type="Proteomes" id="UP000219546"/>
    </source>
</evidence>
<feature type="transmembrane region" description="Helical" evidence="1">
    <location>
        <begin position="136"/>
        <end position="160"/>
    </location>
</feature>
<proteinExistence type="predicted"/>
<feature type="transmembrane region" description="Helical" evidence="1">
    <location>
        <begin position="248"/>
        <end position="265"/>
    </location>
</feature>
<sequence>MTSEWMVEILQAIGIFFIIPIFYYVIFYAVLMGYRRVKRERSQFNSRIFDGYQELRTAFKYSLLVGAVLSLVTVVLGVTVSPGVMVIAGLLFFLLSFTLQYQLLSPAYVLGGAFVIASILPSFMEEIPVLGFPIEMNSGTILSFLLLLGLLMVVEGFCILKNGDAFTSPLLVKSKRGRMIGVHEVDRLWFFPLILFVPGELPSPWEWWPIIPIGQEMFVPIILPIPIGYRRRFQGLLTDVATRLEGKYVLLLGLVITGASFLTHYGLFVSYIIIGAAIIGREAIALIVRIKDEAKPSLYTARNQGLVILSIHPFSPAEKLGLKVGEMITKVNGHSVQTPEEFYYYLQQNRAYCKLEVLNFAGEMRFAQRALYEGEHHELGLLFVEEAKDYEAEVV</sequence>
<feature type="transmembrane region" description="Helical" evidence="1">
    <location>
        <begin position="108"/>
        <end position="124"/>
    </location>
</feature>
<feature type="transmembrane region" description="Helical" evidence="1">
    <location>
        <begin position="207"/>
        <end position="227"/>
    </location>
</feature>
<feature type="domain" description="PDZ" evidence="2">
    <location>
        <begin position="284"/>
        <end position="361"/>
    </location>
</feature>
<keyword evidence="1" id="KW-1133">Transmembrane helix</keyword>
<dbReference type="InterPro" id="IPR036034">
    <property type="entry name" value="PDZ_sf"/>
</dbReference>
<evidence type="ECO:0000313" key="3">
    <source>
        <dbReference type="EMBL" id="SNX72797.1"/>
    </source>
</evidence>
<dbReference type="Pfam" id="PF17820">
    <property type="entry name" value="PDZ_6"/>
    <property type="match status" value="1"/>
</dbReference>